<dbReference type="InterPro" id="IPR046819">
    <property type="entry name" value="MmeI_hel"/>
</dbReference>
<dbReference type="GO" id="GO:0008168">
    <property type="term" value="F:methyltransferase activity"/>
    <property type="evidence" value="ECO:0007669"/>
    <property type="project" value="UniProtKB-KW"/>
</dbReference>
<evidence type="ECO:0000256" key="3">
    <source>
        <dbReference type="ARBA" id="ARBA00022679"/>
    </source>
</evidence>
<evidence type="ECO:0000313" key="9">
    <source>
        <dbReference type="EMBL" id="GGN25704.1"/>
    </source>
</evidence>
<keyword evidence="10" id="KW-1185">Reference proteome</keyword>
<evidence type="ECO:0000259" key="8">
    <source>
        <dbReference type="Pfam" id="PF20473"/>
    </source>
</evidence>
<feature type="domain" description="MmeI-like N-terminal" evidence="5">
    <location>
        <begin position="24"/>
        <end position="193"/>
    </location>
</feature>
<dbReference type="InterPro" id="IPR050953">
    <property type="entry name" value="N4_N6_ade-DNA_methylase"/>
</dbReference>
<dbReference type="InterPro" id="IPR046816">
    <property type="entry name" value="MmeI_Mtase"/>
</dbReference>
<dbReference type="EC" id="2.1.1.72" evidence="1"/>
<dbReference type="InterPro" id="IPR046820">
    <property type="entry name" value="MmeI_TRD"/>
</dbReference>
<reference evidence="10" key="1">
    <citation type="journal article" date="2019" name="Int. J. Syst. Evol. Microbiol.">
        <title>The Global Catalogue of Microorganisms (GCM) 10K type strain sequencing project: providing services to taxonomists for standard genome sequencing and annotation.</title>
        <authorList>
            <consortium name="The Broad Institute Genomics Platform"/>
            <consortium name="The Broad Institute Genome Sequencing Center for Infectious Disease"/>
            <person name="Wu L."/>
            <person name="Ma J."/>
        </authorList>
    </citation>
    <scope>NUCLEOTIDE SEQUENCE [LARGE SCALE GENOMIC DNA]</scope>
    <source>
        <strain evidence="10">CGMCC 4.7319</strain>
    </source>
</reference>
<dbReference type="Pfam" id="PF20466">
    <property type="entry name" value="MmeI_TRD"/>
    <property type="match status" value="1"/>
</dbReference>
<evidence type="ECO:0000256" key="4">
    <source>
        <dbReference type="ARBA" id="ARBA00047942"/>
    </source>
</evidence>
<evidence type="ECO:0000256" key="1">
    <source>
        <dbReference type="ARBA" id="ARBA00011900"/>
    </source>
</evidence>
<dbReference type="InterPro" id="IPR046817">
    <property type="entry name" value="MmeI_N"/>
</dbReference>
<dbReference type="PANTHER" id="PTHR33841:SF1">
    <property type="entry name" value="DNA METHYLTRANSFERASE A"/>
    <property type="match status" value="1"/>
</dbReference>
<sequence>MVADSAHNPTPDELRRDLGGLASWRASHLRGDEKSEAQTFLDRLFRAYGHGGIQEAGATLEYRIKKRDVGQGAARGTAFADLMWKPRCLIEMKKAGSDLGRHYRQAFEYWMRAVPDRPRYVILCNFDEFWVYDFDAQLEEPVDRVSLKDLPVRWDTLSFLLPHEGKPIFANDLVEVTREAAAKVARVFSELRARGITRNDAQRFTLQTVMAMFAEDIGLLPGHVFTSALDDSLASPRPAEAAYENIFGLFREMNTPGSTPGGRYKHTPYFNGGLFADVAPFEVSKLELVALREAANTDWSAVRPEIFGTLFEQSMASGERHAYGAHFTSQADIARIVIPTIVAPWRERIAESRTRGRGGVPAMNKLLVELSQYRVLDPACGSGNFLYVAYRELRRIEHEILQTIAELAPKSVVPGQGGISYVHAGQFFGIDRNPFAVEVAKVTMMLGKKLAADELGDYEEILPLENLDANFIAADALFTPWPKADAIVGNPPYLGRRKMAEELGTDYTQRLAAEFPTVGGVSDFVCYWFPLTHDNLPPGGRAGLVATNSIRQNESRAVSLDYVVDHGGIIYDAVSSKPWSGDAVVHVSIVNWIKPDDSNPAPTPKTLWLNEGELLLELDHIPPALTASIDVRKAAALESNQNPAVCFQGQTPGVTKGYVIDSEAKARLIASKGGSEVIHPYLGGKPMLQQVEVDRWIIDIADSDLLEAQTKYPAVMKHLADIVLPERERLLAREEERNAKGSISSKFKPEAQHRLFMNRWWQQWRRRPELINSLSKIDRYIATSRVATFNRASVFQFVDSSIHPGDALTVFTLDDDYSLGILSSAVHRVWLEARCSTFKGDPRYTTSTVWDSFPWPQAPSTDDVADVTSVVSSLLEIRAGYLSQGITLAKQYDALRQPGKSKLREIHSELDQAVLKTYGFSEKEDLLSQLFALNQDLAMEPRNVRGPGGHNLMGARTTNYRLKMNEL</sequence>
<comment type="caution">
    <text evidence="9">The sequence shown here is derived from an EMBL/GenBank/DDBJ whole genome shotgun (WGS) entry which is preliminary data.</text>
</comment>
<dbReference type="PANTHER" id="PTHR33841">
    <property type="entry name" value="DNA METHYLTRANSFERASE YEEA-RELATED"/>
    <property type="match status" value="1"/>
</dbReference>
<feature type="domain" description="MmeI-like helicase spacer" evidence="6">
    <location>
        <begin position="200"/>
        <end position="275"/>
    </location>
</feature>
<dbReference type="GO" id="GO:0032259">
    <property type="term" value="P:methylation"/>
    <property type="evidence" value="ECO:0007669"/>
    <property type="project" value="UniProtKB-KW"/>
</dbReference>
<proteinExistence type="predicted"/>
<dbReference type="Pfam" id="PF20464">
    <property type="entry name" value="MmeI_N"/>
    <property type="match status" value="1"/>
</dbReference>
<organism evidence="9 10">
    <name type="scientific">Lentzea pudingi</name>
    <dbReference type="NCBI Taxonomy" id="1789439"/>
    <lineage>
        <taxon>Bacteria</taxon>
        <taxon>Bacillati</taxon>
        <taxon>Actinomycetota</taxon>
        <taxon>Actinomycetes</taxon>
        <taxon>Pseudonocardiales</taxon>
        <taxon>Pseudonocardiaceae</taxon>
        <taxon>Lentzea</taxon>
    </lineage>
</organism>
<dbReference type="PRINTS" id="PR00507">
    <property type="entry name" value="N12N6MTFRASE"/>
</dbReference>
<feature type="domain" description="MmeI-like target recognition" evidence="7">
    <location>
        <begin position="646"/>
        <end position="857"/>
    </location>
</feature>
<dbReference type="Pfam" id="PF20473">
    <property type="entry name" value="MmeI_Mtase"/>
    <property type="match status" value="1"/>
</dbReference>
<dbReference type="Proteomes" id="UP000597656">
    <property type="component" value="Unassembled WGS sequence"/>
</dbReference>
<evidence type="ECO:0000259" key="6">
    <source>
        <dbReference type="Pfam" id="PF20465"/>
    </source>
</evidence>
<name>A0ABQ2IUL4_9PSEU</name>
<dbReference type="PROSITE" id="PS00092">
    <property type="entry name" value="N6_MTASE"/>
    <property type="match status" value="1"/>
</dbReference>
<comment type="catalytic activity">
    <reaction evidence="4">
        <text>a 2'-deoxyadenosine in DNA + S-adenosyl-L-methionine = an N(6)-methyl-2'-deoxyadenosine in DNA + S-adenosyl-L-homocysteine + H(+)</text>
        <dbReference type="Rhea" id="RHEA:15197"/>
        <dbReference type="Rhea" id="RHEA-COMP:12418"/>
        <dbReference type="Rhea" id="RHEA-COMP:12419"/>
        <dbReference type="ChEBI" id="CHEBI:15378"/>
        <dbReference type="ChEBI" id="CHEBI:57856"/>
        <dbReference type="ChEBI" id="CHEBI:59789"/>
        <dbReference type="ChEBI" id="CHEBI:90615"/>
        <dbReference type="ChEBI" id="CHEBI:90616"/>
        <dbReference type="EC" id="2.1.1.72"/>
    </reaction>
</comment>
<feature type="domain" description="MmeI-like DNA-methyltransferase" evidence="8">
    <location>
        <begin position="362"/>
        <end position="592"/>
    </location>
</feature>
<dbReference type="InterPro" id="IPR002052">
    <property type="entry name" value="DNA_methylase_N6_adenine_CS"/>
</dbReference>
<dbReference type="EMBL" id="BMNC01000022">
    <property type="protein sequence ID" value="GGN25704.1"/>
    <property type="molecule type" value="Genomic_DNA"/>
</dbReference>
<gene>
    <name evidence="9" type="ORF">GCM10011609_80230</name>
</gene>
<evidence type="ECO:0000259" key="7">
    <source>
        <dbReference type="Pfam" id="PF20466"/>
    </source>
</evidence>
<dbReference type="SUPFAM" id="SSF53335">
    <property type="entry name" value="S-adenosyl-L-methionine-dependent methyltransferases"/>
    <property type="match status" value="1"/>
</dbReference>
<evidence type="ECO:0000256" key="2">
    <source>
        <dbReference type="ARBA" id="ARBA00022603"/>
    </source>
</evidence>
<evidence type="ECO:0000259" key="5">
    <source>
        <dbReference type="Pfam" id="PF20464"/>
    </source>
</evidence>
<dbReference type="Gene3D" id="3.40.50.150">
    <property type="entry name" value="Vaccinia Virus protein VP39"/>
    <property type="match status" value="1"/>
</dbReference>
<accession>A0ABQ2IUL4</accession>
<dbReference type="RefSeq" id="WP_229694198.1">
    <property type="nucleotide sequence ID" value="NZ_BMNC01000022.1"/>
</dbReference>
<dbReference type="InterPro" id="IPR029063">
    <property type="entry name" value="SAM-dependent_MTases_sf"/>
</dbReference>
<keyword evidence="3" id="KW-0808">Transferase</keyword>
<protein>
    <recommendedName>
        <fullName evidence="1">site-specific DNA-methyltransferase (adenine-specific)</fullName>
        <ecNumber evidence="1">2.1.1.72</ecNumber>
    </recommendedName>
</protein>
<dbReference type="Pfam" id="PF20465">
    <property type="entry name" value="MmeI_hel"/>
    <property type="match status" value="1"/>
</dbReference>
<keyword evidence="2 9" id="KW-0489">Methyltransferase</keyword>
<evidence type="ECO:0000313" key="10">
    <source>
        <dbReference type="Proteomes" id="UP000597656"/>
    </source>
</evidence>